<dbReference type="PANTHER" id="PTHR16943:SF15">
    <property type="entry name" value="DEHYDRATASE (PRPD), PUTATIVE-RELATED"/>
    <property type="match status" value="1"/>
</dbReference>
<evidence type="ECO:0008006" key="7">
    <source>
        <dbReference type="Google" id="ProtNLM"/>
    </source>
</evidence>
<dbReference type="InterPro" id="IPR012705">
    <property type="entry name" value="2Me_IsoCit_deHydtase_PrpD"/>
</dbReference>
<keyword evidence="2" id="KW-0456">Lyase</keyword>
<dbReference type="GO" id="GO:0051537">
    <property type="term" value="F:2 iron, 2 sulfur cluster binding"/>
    <property type="evidence" value="ECO:0007669"/>
    <property type="project" value="InterPro"/>
</dbReference>
<dbReference type="InterPro" id="IPR045337">
    <property type="entry name" value="MmgE_PrpD_C"/>
</dbReference>
<name>A0AA43QSK2_9LECA</name>
<sequence>MADDNTQREYDGVLVNIVEYVYHFTPKSDKAWRKAKIALLDSIACAFESLQNEEARSLIGPYFPSKDKSTGARLPGTDLAMDPMKVAFDFGSLIRFLDHNDAMGGMEWGHPSDNIGAILPIADWLDQVAEAAGKPRFKMETVLEALIKAYEVQGCLQQLNAFNKVGIDHTILVRIASTAVVSWLLGNSEAQALSALSHAWMDGGPLRTFRQSPNTGPRKGWAAGDACMRAVQLCMIAGRGQPGAPTALSAPRWGFYDSIYKGSELLLKAAYGTFVVEHVFFKCFPVEGHAASGAEAALVLSKKLRQLQTDPLSDIEQVKVRTQQAAMTIINKQGPLHNAADRDHCMQYIIAVILAKGEMIEVGDYQDSSVWAQDPRVESLRARIEMVEEPQFTQDYHAPTKRSVSTALTAVLKEGQNIEEVLVEYPMGHPFRKDTADAVKEKYAKLVTSCLGAGDKANKVNSLADVDLQTLREMEVSKFVDLLTLEKPLNGHLAAEDVGA</sequence>
<dbReference type="SUPFAM" id="SSF103378">
    <property type="entry name" value="2-methylcitrate dehydratase PrpD"/>
    <property type="match status" value="1"/>
</dbReference>
<protein>
    <recommendedName>
        <fullName evidence="7">2-methylcitrate dehydratase</fullName>
    </recommendedName>
</protein>
<dbReference type="InterPro" id="IPR045336">
    <property type="entry name" value="MmgE_PrpD_N"/>
</dbReference>
<dbReference type="Proteomes" id="UP001161017">
    <property type="component" value="Unassembled WGS sequence"/>
</dbReference>
<organism evidence="5 6">
    <name type="scientific">Ramalina farinacea</name>
    <dbReference type="NCBI Taxonomy" id="258253"/>
    <lineage>
        <taxon>Eukaryota</taxon>
        <taxon>Fungi</taxon>
        <taxon>Dikarya</taxon>
        <taxon>Ascomycota</taxon>
        <taxon>Pezizomycotina</taxon>
        <taxon>Lecanoromycetes</taxon>
        <taxon>OSLEUM clade</taxon>
        <taxon>Lecanoromycetidae</taxon>
        <taxon>Lecanorales</taxon>
        <taxon>Lecanorineae</taxon>
        <taxon>Ramalinaceae</taxon>
        <taxon>Ramalina</taxon>
    </lineage>
</organism>
<dbReference type="NCBIfam" id="TIGR02330">
    <property type="entry name" value="prpD"/>
    <property type="match status" value="1"/>
</dbReference>
<dbReference type="GO" id="GO:0019679">
    <property type="term" value="P:propionate metabolic process, methylcitrate cycle"/>
    <property type="evidence" value="ECO:0007669"/>
    <property type="project" value="InterPro"/>
</dbReference>
<proteinExistence type="inferred from homology"/>
<gene>
    <name evidence="5" type="ORF">OHK93_001593</name>
</gene>
<dbReference type="PANTHER" id="PTHR16943">
    <property type="entry name" value="2-METHYLCITRATE DEHYDRATASE-RELATED"/>
    <property type="match status" value="1"/>
</dbReference>
<dbReference type="InterPro" id="IPR005656">
    <property type="entry name" value="MmgE_PrpD"/>
</dbReference>
<evidence type="ECO:0000259" key="4">
    <source>
        <dbReference type="Pfam" id="PF19305"/>
    </source>
</evidence>
<dbReference type="GO" id="GO:0005739">
    <property type="term" value="C:mitochondrion"/>
    <property type="evidence" value="ECO:0007669"/>
    <property type="project" value="TreeGrafter"/>
</dbReference>
<dbReference type="InterPro" id="IPR036148">
    <property type="entry name" value="MmgE/PrpD_sf"/>
</dbReference>
<accession>A0AA43QSK2</accession>
<evidence type="ECO:0000313" key="6">
    <source>
        <dbReference type="Proteomes" id="UP001161017"/>
    </source>
</evidence>
<keyword evidence="6" id="KW-1185">Reference proteome</keyword>
<dbReference type="Pfam" id="PF03972">
    <property type="entry name" value="MmgE_PrpD_N"/>
    <property type="match status" value="1"/>
</dbReference>
<dbReference type="AlphaFoldDB" id="A0AA43QSK2"/>
<dbReference type="InterPro" id="IPR042188">
    <property type="entry name" value="MmgE/PrpD_sf_2"/>
</dbReference>
<evidence type="ECO:0000259" key="3">
    <source>
        <dbReference type="Pfam" id="PF03972"/>
    </source>
</evidence>
<dbReference type="Gene3D" id="3.30.1330.120">
    <property type="entry name" value="2-methylcitrate dehydratase PrpD"/>
    <property type="match status" value="1"/>
</dbReference>
<dbReference type="Pfam" id="PF19305">
    <property type="entry name" value="MmgE_PrpD_C"/>
    <property type="match status" value="1"/>
</dbReference>
<dbReference type="EMBL" id="JAPUFD010000011">
    <property type="protein sequence ID" value="MDI1490391.1"/>
    <property type="molecule type" value="Genomic_DNA"/>
</dbReference>
<feature type="domain" description="MmgE/PrpD N-terminal" evidence="3">
    <location>
        <begin position="17"/>
        <end position="264"/>
    </location>
</feature>
<dbReference type="GO" id="GO:0047547">
    <property type="term" value="F:2-methylcitrate dehydratase activity"/>
    <property type="evidence" value="ECO:0007669"/>
    <property type="project" value="InterPro"/>
</dbReference>
<comment type="caution">
    <text evidence="5">The sequence shown here is derived from an EMBL/GenBank/DDBJ whole genome shotgun (WGS) entry which is preliminary data.</text>
</comment>
<evidence type="ECO:0000256" key="2">
    <source>
        <dbReference type="ARBA" id="ARBA00023239"/>
    </source>
</evidence>
<reference evidence="5" key="1">
    <citation type="journal article" date="2023" name="Genome Biol. Evol.">
        <title>First Whole Genome Sequence and Flow Cytometry Genome Size Data for the Lichen-Forming Fungus Ramalina farinacea (Ascomycota).</title>
        <authorList>
            <person name="Llewellyn T."/>
            <person name="Mian S."/>
            <person name="Hill R."/>
            <person name="Leitch I.J."/>
            <person name="Gaya E."/>
        </authorList>
    </citation>
    <scope>NUCLEOTIDE SEQUENCE</scope>
    <source>
        <strain evidence="5">LIQ254RAFAR</strain>
    </source>
</reference>
<dbReference type="Gene3D" id="1.10.4100.10">
    <property type="entry name" value="2-methylcitrate dehydratase PrpD"/>
    <property type="match status" value="1"/>
</dbReference>
<comment type="similarity">
    <text evidence="1">Belongs to the PrpD family.</text>
</comment>
<dbReference type="InterPro" id="IPR042183">
    <property type="entry name" value="MmgE/PrpD_sf_1"/>
</dbReference>
<feature type="domain" description="MmgE/PrpD C-terminal" evidence="4">
    <location>
        <begin position="284"/>
        <end position="458"/>
    </location>
</feature>
<evidence type="ECO:0000256" key="1">
    <source>
        <dbReference type="ARBA" id="ARBA00006174"/>
    </source>
</evidence>
<evidence type="ECO:0000313" key="5">
    <source>
        <dbReference type="EMBL" id="MDI1490391.1"/>
    </source>
</evidence>